<protein>
    <submittedName>
        <fullName evidence="3">Uncharacterized protein</fullName>
    </submittedName>
</protein>
<accession>A0A853C2H4</accession>
<evidence type="ECO:0000256" key="2">
    <source>
        <dbReference type="SAM" id="Phobius"/>
    </source>
</evidence>
<feature type="compositionally biased region" description="Basic and acidic residues" evidence="1">
    <location>
        <begin position="69"/>
        <end position="78"/>
    </location>
</feature>
<feature type="region of interest" description="Disordered" evidence="1">
    <location>
        <begin position="69"/>
        <end position="94"/>
    </location>
</feature>
<feature type="transmembrane region" description="Helical" evidence="2">
    <location>
        <begin position="45"/>
        <end position="66"/>
    </location>
</feature>
<evidence type="ECO:0000313" key="3">
    <source>
        <dbReference type="EMBL" id="NYJ01544.1"/>
    </source>
</evidence>
<dbReference type="RefSeq" id="WP_179668016.1">
    <property type="nucleotide sequence ID" value="NZ_JACCFP010000001.1"/>
</dbReference>
<gene>
    <name evidence="3" type="ORF">HNR19_002242</name>
</gene>
<keyword evidence="2" id="KW-0472">Membrane</keyword>
<organism evidence="3 4">
    <name type="scientific">Nocardioides thalensis</name>
    <dbReference type="NCBI Taxonomy" id="1914755"/>
    <lineage>
        <taxon>Bacteria</taxon>
        <taxon>Bacillati</taxon>
        <taxon>Actinomycetota</taxon>
        <taxon>Actinomycetes</taxon>
        <taxon>Propionibacteriales</taxon>
        <taxon>Nocardioidaceae</taxon>
        <taxon>Nocardioides</taxon>
    </lineage>
</organism>
<reference evidence="3 4" key="1">
    <citation type="submission" date="2020-07" db="EMBL/GenBank/DDBJ databases">
        <title>Sequencing the genomes of 1000 actinobacteria strains.</title>
        <authorList>
            <person name="Klenk H.-P."/>
        </authorList>
    </citation>
    <scope>NUCLEOTIDE SEQUENCE [LARGE SCALE GENOMIC DNA]</scope>
    <source>
        <strain evidence="3 4">DSM 103833</strain>
    </source>
</reference>
<dbReference type="AlphaFoldDB" id="A0A853C2H4"/>
<dbReference type="Proteomes" id="UP000530424">
    <property type="component" value="Unassembled WGS sequence"/>
</dbReference>
<feature type="region of interest" description="Disordered" evidence="1">
    <location>
        <begin position="1"/>
        <end position="21"/>
    </location>
</feature>
<evidence type="ECO:0000313" key="4">
    <source>
        <dbReference type="Proteomes" id="UP000530424"/>
    </source>
</evidence>
<comment type="caution">
    <text evidence="3">The sequence shown here is derived from an EMBL/GenBank/DDBJ whole genome shotgun (WGS) entry which is preliminary data.</text>
</comment>
<dbReference type="EMBL" id="JACCFP010000001">
    <property type="protein sequence ID" value="NYJ01544.1"/>
    <property type="molecule type" value="Genomic_DNA"/>
</dbReference>
<keyword evidence="2" id="KW-0812">Transmembrane</keyword>
<name>A0A853C2H4_9ACTN</name>
<keyword evidence="2" id="KW-1133">Transmembrane helix</keyword>
<sequence>MTTETDETRLSEALHTQVRDERPDAERIIQVATAANVRRLRRNRIGGTLAAAACVGAVAVGVPWVADRAEPAQEDTSHADSPGTGGPAQPTRAEQAAEVEQLLQRVGVRSPYSIKPDRRVVTITADTVSTDQRRQISAGLPAGWSVSYVEPGTPEGGQVPVELVLDGWSCDEFPVDDKSWCTGPAGAGVSVNWRAAGERDSFLGKSGEHTATLPMLGSDGIVLTEGDMVTVVGPAQGDWFVTLHPAVGADIDLAALAAALAWK</sequence>
<keyword evidence="4" id="KW-1185">Reference proteome</keyword>
<evidence type="ECO:0000256" key="1">
    <source>
        <dbReference type="SAM" id="MobiDB-lite"/>
    </source>
</evidence>
<proteinExistence type="predicted"/>